<evidence type="ECO:0008006" key="10">
    <source>
        <dbReference type="Google" id="ProtNLM"/>
    </source>
</evidence>
<keyword evidence="9" id="KW-1185">Reference proteome</keyword>
<evidence type="ECO:0000256" key="3">
    <source>
        <dbReference type="ARBA" id="ARBA00022824"/>
    </source>
</evidence>
<dbReference type="GO" id="GO:0140042">
    <property type="term" value="P:lipid droplet formation"/>
    <property type="evidence" value="ECO:0007669"/>
    <property type="project" value="UniProtKB-ARBA"/>
</dbReference>
<sequence length="468" mass="50744">MTRSLSCTEGAPRVLLLPRVPLLHSPAAQLYSETGNLRPSPLHSDHPYPTLDQLLMDSTSRYRHRDYPFLPAAASCSDGDGDGDGFYTGEPRNPVAGADSTDVFLFLAVPAGWLVRLAAFVGELVASAVLGLVYPVAALIGWLRAVPAAVASLLRRAATGLLAAACAFAVLAAAFVVSLVLGFALVRHWVAEPVTARHPLYFDYTEAQPSAAVALGGGAAAAAALPAGHAVRVSMALLLPDSYHNRHIGVFQIKSEAISASGITIASTTQPYLIKYKSSPVRLIQTALLCVPLTMGIRSESQGANLKLLHYREGHGRHKRTGLIRVMLQPRAMTVHLPQVYKAEIVVQTTLPWTKELVRALKWTLCVWVSLCVYVFILVLAIICWSRSPSAFSSRDRRLYDHQVIENSGMDMGDSGERSDKELYGGVGVKWKQRIRKRKAQHGTLQQGDRMELKFTEGSTSGVAMDGE</sequence>
<proteinExistence type="predicted"/>
<evidence type="ECO:0000256" key="5">
    <source>
        <dbReference type="ARBA" id="ARBA00023098"/>
    </source>
</evidence>
<protein>
    <recommendedName>
        <fullName evidence="10">Seipin</fullName>
    </recommendedName>
</protein>
<keyword evidence="4 7" id="KW-1133">Transmembrane helix</keyword>
<feature type="transmembrane region" description="Helical" evidence="7">
    <location>
        <begin position="161"/>
        <end position="190"/>
    </location>
</feature>
<dbReference type="PANTHER" id="PTHR21212:SF5">
    <property type="entry name" value="SEIPIN-1"/>
    <property type="match status" value="1"/>
</dbReference>
<evidence type="ECO:0000313" key="8">
    <source>
        <dbReference type="EnsemblPlants" id="OMERI04G06740.1"/>
    </source>
</evidence>
<name>A0A0E0DCE9_9ORYZ</name>
<evidence type="ECO:0000256" key="4">
    <source>
        <dbReference type="ARBA" id="ARBA00022989"/>
    </source>
</evidence>
<dbReference type="eggNOG" id="KOG4200">
    <property type="taxonomic scope" value="Eukaryota"/>
</dbReference>
<dbReference type="AlphaFoldDB" id="A0A0E0DCE9"/>
<reference evidence="8" key="1">
    <citation type="submission" date="2015-04" db="UniProtKB">
        <authorList>
            <consortium name="EnsemblPlants"/>
        </authorList>
    </citation>
    <scope>IDENTIFICATION</scope>
</reference>
<evidence type="ECO:0000256" key="1">
    <source>
        <dbReference type="ARBA" id="ARBA00004477"/>
    </source>
</evidence>
<organism evidence="8">
    <name type="scientific">Oryza meridionalis</name>
    <dbReference type="NCBI Taxonomy" id="40149"/>
    <lineage>
        <taxon>Eukaryota</taxon>
        <taxon>Viridiplantae</taxon>
        <taxon>Streptophyta</taxon>
        <taxon>Embryophyta</taxon>
        <taxon>Tracheophyta</taxon>
        <taxon>Spermatophyta</taxon>
        <taxon>Magnoliopsida</taxon>
        <taxon>Liliopsida</taxon>
        <taxon>Poales</taxon>
        <taxon>Poaceae</taxon>
        <taxon>BOP clade</taxon>
        <taxon>Oryzoideae</taxon>
        <taxon>Oryzeae</taxon>
        <taxon>Oryzinae</taxon>
        <taxon>Oryza</taxon>
    </lineage>
</organism>
<keyword evidence="2 7" id="KW-0812">Transmembrane</keyword>
<reference evidence="8" key="2">
    <citation type="submission" date="2018-05" db="EMBL/GenBank/DDBJ databases">
        <title>OmerRS3 (Oryza meridionalis Reference Sequence Version 3).</title>
        <authorList>
            <person name="Zhang J."/>
            <person name="Kudrna D."/>
            <person name="Lee S."/>
            <person name="Talag J."/>
            <person name="Welchert J."/>
            <person name="Wing R.A."/>
        </authorList>
    </citation>
    <scope>NUCLEOTIDE SEQUENCE [LARGE SCALE GENOMIC DNA]</scope>
    <source>
        <strain evidence="8">cv. OR44</strain>
    </source>
</reference>
<dbReference type="Gramene" id="OMERI04G06740.1">
    <property type="protein sequence ID" value="OMERI04G06740.1"/>
    <property type="gene ID" value="OMERI04G06740"/>
</dbReference>
<keyword evidence="6 7" id="KW-0472">Membrane</keyword>
<dbReference type="GO" id="GO:0005789">
    <property type="term" value="C:endoplasmic reticulum membrane"/>
    <property type="evidence" value="ECO:0007669"/>
    <property type="project" value="UniProtKB-SubCell"/>
</dbReference>
<dbReference type="STRING" id="40149.A0A0E0DCE9"/>
<dbReference type="Proteomes" id="UP000008021">
    <property type="component" value="Chromosome 4"/>
</dbReference>
<feature type="transmembrane region" description="Helical" evidence="7">
    <location>
        <begin position="132"/>
        <end position="154"/>
    </location>
</feature>
<feature type="transmembrane region" description="Helical" evidence="7">
    <location>
        <begin position="365"/>
        <end position="388"/>
    </location>
</feature>
<dbReference type="InterPro" id="IPR009617">
    <property type="entry name" value="Seipin"/>
</dbReference>
<keyword evidence="3" id="KW-0256">Endoplasmic reticulum</keyword>
<dbReference type="HOGENOM" id="CLU_035656_2_0_1"/>
<dbReference type="GO" id="GO:0006629">
    <property type="term" value="P:lipid metabolic process"/>
    <property type="evidence" value="ECO:0007669"/>
    <property type="project" value="UniProtKB-KW"/>
</dbReference>
<evidence type="ECO:0000256" key="7">
    <source>
        <dbReference type="SAM" id="Phobius"/>
    </source>
</evidence>
<evidence type="ECO:0000313" key="9">
    <source>
        <dbReference type="Proteomes" id="UP000008021"/>
    </source>
</evidence>
<comment type="subcellular location">
    <subcellularLocation>
        <location evidence="1">Endoplasmic reticulum membrane</location>
        <topology evidence="1">Multi-pass membrane protein</topology>
    </subcellularLocation>
</comment>
<dbReference type="EnsemblPlants" id="OMERI04G06740.1">
    <property type="protein sequence ID" value="OMERI04G06740.1"/>
    <property type="gene ID" value="OMERI04G06740"/>
</dbReference>
<evidence type="ECO:0000256" key="2">
    <source>
        <dbReference type="ARBA" id="ARBA00022692"/>
    </source>
</evidence>
<dbReference type="Pfam" id="PF06775">
    <property type="entry name" value="Seipin"/>
    <property type="match status" value="1"/>
</dbReference>
<accession>A0A0E0DCE9</accession>
<dbReference type="CDD" id="cd23995">
    <property type="entry name" value="Seipin_BSCL2_like"/>
    <property type="match status" value="1"/>
</dbReference>
<keyword evidence="5" id="KW-0443">Lipid metabolism</keyword>
<dbReference type="PANTHER" id="PTHR21212">
    <property type="entry name" value="BERNARDINELLI-SEIP CONGENITAL LIPODYSTROPHY 2 HOMOLOG BSCL2 PROTEIN"/>
    <property type="match status" value="1"/>
</dbReference>
<evidence type="ECO:0000256" key="6">
    <source>
        <dbReference type="ARBA" id="ARBA00023136"/>
    </source>
</evidence>